<dbReference type="CDD" id="cd10548">
    <property type="entry name" value="cupin_CDO"/>
    <property type="match status" value="1"/>
</dbReference>
<dbReference type="InterPro" id="IPR011051">
    <property type="entry name" value="RmlC_Cupin_sf"/>
</dbReference>
<gene>
    <name evidence="8" type="ORF">D7S86_19320</name>
</gene>
<dbReference type="GO" id="GO:0008198">
    <property type="term" value="F:ferrous iron binding"/>
    <property type="evidence" value="ECO:0007669"/>
    <property type="project" value="TreeGrafter"/>
</dbReference>
<reference evidence="8 9" key="1">
    <citation type="submission" date="2018-10" db="EMBL/GenBank/DDBJ databases">
        <title>Robbsia sp. DHC34, isolated from soil.</title>
        <authorList>
            <person name="Gao Z.-H."/>
            <person name="Qiu L.-H."/>
        </authorList>
    </citation>
    <scope>NUCLEOTIDE SEQUENCE [LARGE SCALE GENOMIC DNA]</scope>
    <source>
        <strain evidence="8 9">DHC34</strain>
    </source>
</reference>
<keyword evidence="5 7" id="KW-0408">Iron</keyword>
<feature type="cross-link" description="3'-(S-cysteinyl)-tyrosine (Cys-Tyr)" evidence="6">
    <location>
        <begin position="118"/>
        <end position="181"/>
    </location>
</feature>
<dbReference type="PANTHER" id="PTHR12918">
    <property type="entry name" value="CYSTEINE DIOXYGENASE"/>
    <property type="match status" value="1"/>
</dbReference>
<dbReference type="InterPro" id="IPR014710">
    <property type="entry name" value="RmlC-like_jellyroll"/>
</dbReference>
<dbReference type="GO" id="GO:0019448">
    <property type="term" value="P:L-cysteine catabolic process"/>
    <property type="evidence" value="ECO:0007669"/>
    <property type="project" value="TreeGrafter"/>
</dbReference>
<comment type="caution">
    <text evidence="8">The sequence shown here is derived from an EMBL/GenBank/DDBJ whole genome shotgun (WGS) entry which is preliminary data.</text>
</comment>
<evidence type="ECO:0000256" key="4">
    <source>
        <dbReference type="ARBA" id="ARBA00023002"/>
    </source>
</evidence>
<dbReference type="InterPro" id="IPR010300">
    <property type="entry name" value="CDO_1"/>
</dbReference>
<keyword evidence="4" id="KW-0560">Oxidoreductase</keyword>
<keyword evidence="3 8" id="KW-0223">Dioxygenase</keyword>
<dbReference type="EMBL" id="RBZU01000009">
    <property type="protein sequence ID" value="RKP50269.1"/>
    <property type="molecule type" value="Genomic_DNA"/>
</dbReference>
<evidence type="ECO:0000256" key="2">
    <source>
        <dbReference type="ARBA" id="ARBA00022723"/>
    </source>
</evidence>
<evidence type="ECO:0000256" key="1">
    <source>
        <dbReference type="ARBA" id="ARBA00006622"/>
    </source>
</evidence>
<evidence type="ECO:0000313" key="8">
    <source>
        <dbReference type="EMBL" id="RKP50269.1"/>
    </source>
</evidence>
<feature type="binding site" evidence="7">
    <location>
        <position position="112"/>
    </location>
    <ligand>
        <name>Fe cation</name>
        <dbReference type="ChEBI" id="CHEBI:24875"/>
        <note>catalytic</note>
    </ligand>
</feature>
<evidence type="ECO:0000313" key="9">
    <source>
        <dbReference type="Proteomes" id="UP000270342"/>
    </source>
</evidence>
<keyword evidence="2 7" id="KW-0479">Metal-binding</keyword>
<dbReference type="AlphaFoldDB" id="A0A494XQ28"/>
<keyword evidence="6" id="KW-0883">Thioether bond</keyword>
<dbReference type="PANTHER" id="PTHR12918:SF1">
    <property type="entry name" value="CYSTEINE DIOXYGENASE TYPE 1"/>
    <property type="match status" value="1"/>
</dbReference>
<keyword evidence="9" id="KW-1185">Reference proteome</keyword>
<dbReference type="GO" id="GO:0017172">
    <property type="term" value="F:cysteine dioxygenase activity"/>
    <property type="evidence" value="ECO:0007669"/>
    <property type="project" value="TreeGrafter"/>
</dbReference>
<organism evidence="8 9">
    <name type="scientific">Pararobbsia silviterrae</name>
    <dbReference type="NCBI Taxonomy" id="1792498"/>
    <lineage>
        <taxon>Bacteria</taxon>
        <taxon>Pseudomonadati</taxon>
        <taxon>Pseudomonadota</taxon>
        <taxon>Betaproteobacteria</taxon>
        <taxon>Burkholderiales</taxon>
        <taxon>Burkholderiaceae</taxon>
        <taxon>Pararobbsia</taxon>
    </lineage>
</organism>
<dbReference type="Pfam" id="PF05995">
    <property type="entry name" value="CDO_I"/>
    <property type="match status" value="1"/>
</dbReference>
<evidence type="ECO:0000256" key="3">
    <source>
        <dbReference type="ARBA" id="ARBA00022964"/>
    </source>
</evidence>
<dbReference type="OrthoDB" id="7059163at2"/>
<evidence type="ECO:0000256" key="5">
    <source>
        <dbReference type="ARBA" id="ARBA00023004"/>
    </source>
</evidence>
<name>A0A494XQ28_9BURK</name>
<comment type="similarity">
    <text evidence="1">Belongs to the cysteine dioxygenase family.</text>
</comment>
<sequence length="211" mass="22401">MSSGPYRAGRADRPAATVRSVTSTNHAQAMFDDLSTHFRRVLEGACGAHADTFEARVCDALREAAPLVDLLPANVLDGCAERYARHLLASDASGRFAAAALIWRPGQVTPVHGHHTWCGYRVVKGALTEEWFSARGTDGRASYIGTRMRPAGAASFVGPASDGIHRLANRGTTVAVSIHVYGVHADALASRVNRLVDLDDPVLSATAAEAE</sequence>
<accession>A0A494XQ28</accession>
<proteinExistence type="inferred from homology"/>
<evidence type="ECO:0000256" key="6">
    <source>
        <dbReference type="PIRSR" id="PIRSR610300-50"/>
    </source>
</evidence>
<dbReference type="SUPFAM" id="SSF51182">
    <property type="entry name" value="RmlC-like cupins"/>
    <property type="match status" value="1"/>
</dbReference>
<feature type="binding site" evidence="7">
    <location>
        <position position="114"/>
    </location>
    <ligand>
        <name>Fe cation</name>
        <dbReference type="ChEBI" id="CHEBI:24875"/>
        <note>catalytic</note>
    </ligand>
</feature>
<dbReference type="Gene3D" id="2.60.120.10">
    <property type="entry name" value="Jelly Rolls"/>
    <property type="match status" value="1"/>
</dbReference>
<evidence type="ECO:0000256" key="7">
    <source>
        <dbReference type="PIRSR" id="PIRSR610300-51"/>
    </source>
</evidence>
<feature type="binding site" evidence="7">
    <location>
        <position position="165"/>
    </location>
    <ligand>
        <name>Fe cation</name>
        <dbReference type="ChEBI" id="CHEBI:24875"/>
        <note>catalytic</note>
    </ligand>
</feature>
<protein>
    <submittedName>
        <fullName evidence="8">Cysteine dioxygenase</fullName>
    </submittedName>
</protein>
<dbReference type="Proteomes" id="UP000270342">
    <property type="component" value="Unassembled WGS sequence"/>
</dbReference>